<dbReference type="PANTHER" id="PTHR43585:SF2">
    <property type="entry name" value="ATP-GRASP ENZYME FSQD"/>
    <property type="match status" value="1"/>
</dbReference>
<dbReference type="Gene3D" id="3.30.470.20">
    <property type="entry name" value="ATP-grasp fold, B domain"/>
    <property type="match status" value="1"/>
</dbReference>
<dbReference type="PANTHER" id="PTHR43585">
    <property type="entry name" value="FUMIPYRROLE BIOSYNTHESIS PROTEIN C"/>
    <property type="match status" value="1"/>
</dbReference>
<dbReference type="GO" id="GO:0005524">
    <property type="term" value="F:ATP binding"/>
    <property type="evidence" value="ECO:0007669"/>
    <property type="project" value="UniProtKB-UniRule"/>
</dbReference>
<evidence type="ECO:0000256" key="4">
    <source>
        <dbReference type="PROSITE-ProRule" id="PRU00409"/>
    </source>
</evidence>
<dbReference type="InterPro" id="IPR011761">
    <property type="entry name" value="ATP-grasp"/>
</dbReference>
<gene>
    <name evidence="7" type="ORF">D0U04_27100</name>
    <name evidence="6" type="ORF">DJ93_5394</name>
</gene>
<dbReference type="AlphaFoldDB" id="A0A090Y9W2"/>
<dbReference type="PATRIC" id="fig|1405.8.peg.5562"/>
<organism evidence="6 8">
    <name type="scientific">Bacillus clarus</name>
    <dbReference type="NCBI Taxonomy" id="2338372"/>
    <lineage>
        <taxon>Bacteria</taxon>
        <taxon>Bacillati</taxon>
        <taxon>Bacillota</taxon>
        <taxon>Bacilli</taxon>
        <taxon>Bacillales</taxon>
        <taxon>Bacillaceae</taxon>
        <taxon>Bacillus</taxon>
        <taxon>Bacillus cereus group</taxon>
    </lineage>
</organism>
<evidence type="ECO:0000313" key="8">
    <source>
        <dbReference type="Proteomes" id="UP000029389"/>
    </source>
</evidence>
<proteinExistence type="predicted"/>
<evidence type="ECO:0000256" key="2">
    <source>
        <dbReference type="ARBA" id="ARBA00022741"/>
    </source>
</evidence>
<evidence type="ECO:0000259" key="5">
    <source>
        <dbReference type="PROSITE" id="PS50975"/>
    </source>
</evidence>
<reference evidence="7 9" key="2">
    <citation type="submission" date="2018-08" db="EMBL/GenBank/DDBJ databases">
        <title>Bacillus clarus sp. nov. strain PS00077A.</title>
        <authorList>
            <person name="Mendez Acevedo M."/>
            <person name="Carroll L."/>
            <person name="Mukherjee M."/>
            <person name="Wiedmann M."/>
            <person name="Kovac J."/>
        </authorList>
    </citation>
    <scope>NUCLEOTIDE SEQUENCE [LARGE SCALE GENOMIC DNA]</scope>
    <source>
        <strain evidence="7 9">PS00077A</strain>
    </source>
</reference>
<keyword evidence="3 4" id="KW-0067">ATP-binding</keyword>
<dbReference type="Pfam" id="PF13535">
    <property type="entry name" value="ATP-grasp_4"/>
    <property type="match status" value="1"/>
</dbReference>
<evidence type="ECO:0000256" key="3">
    <source>
        <dbReference type="ARBA" id="ARBA00022840"/>
    </source>
</evidence>
<dbReference type="PROSITE" id="PS50975">
    <property type="entry name" value="ATP_GRASP"/>
    <property type="match status" value="1"/>
</dbReference>
<comment type="caution">
    <text evidence="6">The sequence shown here is derived from an EMBL/GenBank/DDBJ whole genome shotgun (WGS) entry which is preliminary data.</text>
</comment>
<keyword evidence="9" id="KW-1185">Reference proteome</keyword>
<keyword evidence="1" id="KW-0436">Ligase</keyword>
<reference evidence="6 8" key="1">
    <citation type="submission" date="2014-04" db="EMBL/GenBank/DDBJ databases">
        <authorList>
            <person name="Bishop-Lilly K.A."/>
            <person name="Broomall S.M."/>
            <person name="Chain P.S."/>
            <person name="Chertkov O."/>
            <person name="Coyne S.R."/>
            <person name="Daligault H.E."/>
            <person name="Davenport K.W."/>
            <person name="Erkkila T."/>
            <person name="Frey K.G."/>
            <person name="Gibbons H.S."/>
            <person name="Gu W."/>
            <person name="Jaissle J."/>
            <person name="Johnson S.L."/>
            <person name="Koroleva G.I."/>
            <person name="Ladner J.T."/>
            <person name="Lo C.-C."/>
            <person name="Minogue T.D."/>
            <person name="Munk C."/>
            <person name="Palacios G.F."/>
            <person name="Redden C.L."/>
            <person name="Rosenzweig C.N."/>
            <person name="Scholz M.B."/>
            <person name="Teshima H."/>
            <person name="Xu Y."/>
        </authorList>
    </citation>
    <scope>NUCLEOTIDE SEQUENCE [LARGE SCALE GENOMIC DNA]</scope>
    <source>
        <strain evidence="6 8">BHP</strain>
    </source>
</reference>
<evidence type="ECO:0000256" key="1">
    <source>
        <dbReference type="ARBA" id="ARBA00022598"/>
    </source>
</evidence>
<dbReference type="EMBL" id="JMQC01000009">
    <property type="protein sequence ID" value="KFM95558.1"/>
    <property type="molecule type" value="Genomic_DNA"/>
</dbReference>
<feature type="domain" description="ATP-grasp" evidence="5">
    <location>
        <begin position="114"/>
        <end position="309"/>
    </location>
</feature>
<name>A0A090Y9W2_9BACI</name>
<dbReference type="GO" id="GO:0016874">
    <property type="term" value="F:ligase activity"/>
    <property type="evidence" value="ECO:0007669"/>
    <property type="project" value="UniProtKB-KW"/>
</dbReference>
<evidence type="ECO:0000313" key="7">
    <source>
        <dbReference type="EMBL" id="RFT62876.1"/>
    </source>
</evidence>
<protein>
    <submittedName>
        <fullName evidence="6">ATP-grasp domain protein</fullName>
    </submittedName>
    <submittedName>
        <fullName evidence="7">ATP-grasp domain-containing protein</fullName>
    </submittedName>
</protein>
<dbReference type="NCBIfam" id="NF005543">
    <property type="entry name" value="PRK07206.1"/>
    <property type="match status" value="1"/>
</dbReference>
<sequence length="414" mass="47071">MTNKYICIVDAFSTGAELAPQFKAYGYKVIHVQSSENIISDLLNTFNSEDFDQTFVFRNDLNDLIKQIENINISHIIAGTETGVFLSDLLSEKLKLPGNNPDTSILRRNKYEMHEALKAHGIAHAKQGYFYNLEDAVSWANTQNIWPVVAKPLDSAGSDSVSFCFNTEELITACNLILNNKNKLGFDNKGVLIQECLDGQQYFVNAVTIDGQHVITEIWKDKRNQGICDIEELLPYDGEAQAEIIKYVREVLTCLGIEQGPSHTELMFTKRGPVLIECAARMMGTILESAVIASIGDSHVTTTVERYVEPEKFMKRLKNGYKLNKNLFCITLVSKESGIVTENHVMEKLKELNSFYEVFHTPKVGERIFETVDLFTNPGIIYLLHSDREQIQRDYEKIRRLEKQGEFFRVKSTV</sequence>
<dbReference type="GO" id="GO:0046872">
    <property type="term" value="F:metal ion binding"/>
    <property type="evidence" value="ECO:0007669"/>
    <property type="project" value="InterPro"/>
</dbReference>
<dbReference type="Proteomes" id="UP000264294">
    <property type="component" value="Unassembled WGS sequence"/>
</dbReference>
<keyword evidence="2 4" id="KW-0547">Nucleotide-binding</keyword>
<evidence type="ECO:0000313" key="9">
    <source>
        <dbReference type="Proteomes" id="UP000264294"/>
    </source>
</evidence>
<dbReference type="RefSeq" id="WP_042984503.1">
    <property type="nucleotide sequence ID" value="NZ_JMQC01000009.1"/>
</dbReference>
<evidence type="ECO:0000313" key="6">
    <source>
        <dbReference type="EMBL" id="KFM95558.1"/>
    </source>
</evidence>
<dbReference type="SUPFAM" id="SSF56059">
    <property type="entry name" value="Glutathione synthetase ATP-binding domain-like"/>
    <property type="match status" value="1"/>
</dbReference>
<dbReference type="InterPro" id="IPR052032">
    <property type="entry name" value="ATP-dep_AA_Ligase"/>
</dbReference>
<dbReference type="EMBL" id="QVOD01000060">
    <property type="protein sequence ID" value="RFT62876.1"/>
    <property type="molecule type" value="Genomic_DNA"/>
</dbReference>
<accession>A0A090Y9W2</accession>
<dbReference type="Proteomes" id="UP000029389">
    <property type="component" value="Unassembled WGS sequence"/>
</dbReference>